<accession>A0A166FRQ6</accession>
<dbReference type="EMBL" id="KV428026">
    <property type="protein sequence ID" value="KZT40937.1"/>
    <property type="molecule type" value="Genomic_DNA"/>
</dbReference>
<organism evidence="3 4">
    <name type="scientific">Sistotremastrum suecicum HHB10207 ss-3</name>
    <dbReference type="NCBI Taxonomy" id="1314776"/>
    <lineage>
        <taxon>Eukaryota</taxon>
        <taxon>Fungi</taxon>
        <taxon>Dikarya</taxon>
        <taxon>Basidiomycota</taxon>
        <taxon>Agaricomycotina</taxon>
        <taxon>Agaricomycetes</taxon>
        <taxon>Sistotremastrales</taxon>
        <taxon>Sistotremastraceae</taxon>
        <taxon>Sistotremastrum</taxon>
    </lineage>
</organism>
<feature type="region of interest" description="Disordered" evidence="1">
    <location>
        <begin position="365"/>
        <end position="471"/>
    </location>
</feature>
<dbReference type="PANTHER" id="PTHR43735">
    <property type="entry name" value="APOPTOSIS-INDUCING FACTOR 1"/>
    <property type="match status" value="1"/>
</dbReference>
<dbReference type="OrthoDB" id="202203at2759"/>
<dbReference type="GO" id="GO:0005737">
    <property type="term" value="C:cytoplasm"/>
    <property type="evidence" value="ECO:0007669"/>
    <property type="project" value="TreeGrafter"/>
</dbReference>
<dbReference type="PANTHER" id="PTHR43735:SF2">
    <property type="entry name" value="FE-REGULATED PROTEIN 8"/>
    <property type="match status" value="1"/>
</dbReference>
<feature type="compositionally biased region" description="Low complexity" evidence="1">
    <location>
        <begin position="365"/>
        <end position="382"/>
    </location>
</feature>
<dbReference type="STRING" id="1314776.A0A166FRQ6"/>
<dbReference type="GO" id="GO:0004174">
    <property type="term" value="F:electron-transferring-flavoprotein dehydrogenase activity"/>
    <property type="evidence" value="ECO:0007669"/>
    <property type="project" value="TreeGrafter"/>
</dbReference>
<dbReference type="InterPro" id="IPR023753">
    <property type="entry name" value="FAD/NAD-binding_dom"/>
</dbReference>
<reference evidence="3 4" key="1">
    <citation type="journal article" date="2016" name="Mol. Biol. Evol.">
        <title>Comparative Genomics of Early-Diverging Mushroom-Forming Fungi Provides Insights into the Origins of Lignocellulose Decay Capabilities.</title>
        <authorList>
            <person name="Nagy L.G."/>
            <person name="Riley R."/>
            <person name="Tritt A."/>
            <person name="Adam C."/>
            <person name="Daum C."/>
            <person name="Floudas D."/>
            <person name="Sun H."/>
            <person name="Yadav J.S."/>
            <person name="Pangilinan J."/>
            <person name="Larsson K.H."/>
            <person name="Matsuura K."/>
            <person name="Barry K."/>
            <person name="Labutti K."/>
            <person name="Kuo R."/>
            <person name="Ohm R.A."/>
            <person name="Bhattacharya S.S."/>
            <person name="Shirouzu T."/>
            <person name="Yoshinaga Y."/>
            <person name="Martin F.M."/>
            <person name="Grigoriev I.V."/>
            <person name="Hibbett D.S."/>
        </authorList>
    </citation>
    <scope>NUCLEOTIDE SEQUENCE [LARGE SCALE GENOMIC DNA]</scope>
    <source>
        <strain evidence="3 4">HHB10207 ss-3</strain>
    </source>
</reference>
<dbReference type="Gene3D" id="3.50.50.100">
    <property type="match status" value="1"/>
</dbReference>
<gene>
    <name evidence="3" type="ORF">SISSUDRAFT_1001453</name>
</gene>
<keyword evidence="4" id="KW-1185">Reference proteome</keyword>
<dbReference type="GO" id="GO:0050660">
    <property type="term" value="F:flavin adenine dinucleotide binding"/>
    <property type="evidence" value="ECO:0007669"/>
    <property type="project" value="TreeGrafter"/>
</dbReference>
<evidence type="ECO:0000313" key="4">
    <source>
        <dbReference type="Proteomes" id="UP000076798"/>
    </source>
</evidence>
<name>A0A166FRQ6_9AGAM</name>
<feature type="region of interest" description="Disordered" evidence="1">
    <location>
        <begin position="46"/>
        <end position="75"/>
    </location>
</feature>
<feature type="domain" description="FAD/NAD(P)-binding" evidence="2">
    <location>
        <begin position="127"/>
        <end position="360"/>
    </location>
</feature>
<proteinExistence type="predicted"/>
<dbReference type="Pfam" id="PF07992">
    <property type="entry name" value="Pyr_redox_2"/>
    <property type="match status" value="1"/>
</dbReference>
<sequence length="678" mass="73744">MSCVKQRTLSCVNRGMRCTRFAVSASFTRNRLTRESVLLDRGVHSTTKGDYSVSQPSVHPMQSGCRGAIRNPRSKDYSQKISGGAHLIRLECNPDSPVHLHSLPPSPTIPSPPLPPPPLDLDPRMKTVVVLGGSYGGARAAAVLAQGLPENWRIVLIDRNSHANHLYVLPRYAVLPGHEHKAFIPYTGLFPSSSRHLVLHAHVTSISSTHISLSRSFPQYALSDTIEYDYCIYALGSKLPEPIDIWSDAGFEENRGRAESDGEVERKEVQERQSPGTKKAGMQWLVRGQERIRQSQEILIIGGGALGIQFASDIKDVYPEKNVTLLHSRSRLLPRFDCVMHSEIIKSFDDLGVRTILNDRLDLSSLSSSDVPSKPLPRATDPALPPLPSPTSAEDEGRTPEVQDPSFVFPTSPSVLDTSAIPDSPDSLSTTTASLTEIDSTPSPLSTAPTSPSSPSNDTLPSTPKLKEVRTTSGRTLSYDLLLLCTGQIPNTSLLKQYAPNTIDDKTGLARVLRTLQLAPLPPTEEEDEADPKLAAIFQRLGITSAPSSTAKKEKPRPYSDGRIFVIGDAADAFGAIKAGHNAYYQGELAARNVLALINRDSCCYASEGGGGEDECELEEYVPGEPAIKLSLGLKKSVYQTSGIVGTKDEETEDLDAPLIWRYFGAAEYVEKEGGLFE</sequence>
<protein>
    <recommendedName>
        <fullName evidence="2">FAD/NAD(P)-binding domain-containing protein</fullName>
    </recommendedName>
</protein>
<evidence type="ECO:0000256" key="1">
    <source>
        <dbReference type="SAM" id="MobiDB-lite"/>
    </source>
</evidence>
<dbReference type="SUPFAM" id="SSF51905">
    <property type="entry name" value="FAD/NAD(P)-binding domain"/>
    <property type="match status" value="2"/>
</dbReference>
<feature type="compositionally biased region" description="Low complexity" evidence="1">
    <location>
        <begin position="439"/>
        <end position="464"/>
    </location>
</feature>
<evidence type="ECO:0000313" key="3">
    <source>
        <dbReference type="EMBL" id="KZT40937.1"/>
    </source>
</evidence>
<dbReference type="Proteomes" id="UP000076798">
    <property type="component" value="Unassembled WGS sequence"/>
</dbReference>
<dbReference type="Gene3D" id="3.50.50.60">
    <property type="entry name" value="FAD/NAD(P)-binding domain"/>
    <property type="match status" value="2"/>
</dbReference>
<feature type="compositionally biased region" description="Polar residues" evidence="1">
    <location>
        <begin position="46"/>
        <end position="57"/>
    </location>
</feature>
<feature type="compositionally biased region" description="Basic and acidic residues" evidence="1">
    <location>
        <begin position="256"/>
        <end position="271"/>
    </location>
</feature>
<feature type="region of interest" description="Disordered" evidence="1">
    <location>
        <begin position="256"/>
        <end position="281"/>
    </location>
</feature>
<dbReference type="PRINTS" id="PR00368">
    <property type="entry name" value="FADPNR"/>
</dbReference>
<dbReference type="InterPro" id="IPR036188">
    <property type="entry name" value="FAD/NAD-bd_sf"/>
</dbReference>
<evidence type="ECO:0000259" key="2">
    <source>
        <dbReference type="Pfam" id="PF07992"/>
    </source>
</evidence>
<dbReference type="AlphaFoldDB" id="A0A166FRQ6"/>
<feature type="compositionally biased region" description="Polar residues" evidence="1">
    <location>
        <begin position="426"/>
        <end position="438"/>
    </location>
</feature>